<proteinExistence type="predicted"/>
<evidence type="ECO:0000313" key="2">
    <source>
        <dbReference type="Proteomes" id="UP000054538"/>
    </source>
</evidence>
<sequence length="122" mass="13064">MHYIVNRLYTTFWAAISGPGKVPPASTVLGHVSAMPWTELNPTYDRGNPSGAIILLATSSCDTGPRTLGPLEDDRLYCQSSATTNAGWTKASARARHAVICMVAVVTKEVAIMNGEAPAWLF</sequence>
<dbReference type="Proteomes" id="UP000054538">
    <property type="component" value="Unassembled WGS sequence"/>
</dbReference>
<reference evidence="1 2" key="1">
    <citation type="submission" date="2014-04" db="EMBL/GenBank/DDBJ databases">
        <authorList>
            <consortium name="DOE Joint Genome Institute"/>
            <person name="Kuo A."/>
            <person name="Kohler A."/>
            <person name="Jargeat P."/>
            <person name="Nagy L.G."/>
            <person name="Floudas D."/>
            <person name="Copeland A."/>
            <person name="Barry K.W."/>
            <person name="Cichocki N."/>
            <person name="Veneault-Fourrey C."/>
            <person name="LaButti K."/>
            <person name="Lindquist E.A."/>
            <person name="Lipzen A."/>
            <person name="Lundell T."/>
            <person name="Morin E."/>
            <person name="Murat C."/>
            <person name="Sun H."/>
            <person name="Tunlid A."/>
            <person name="Henrissat B."/>
            <person name="Grigoriev I.V."/>
            <person name="Hibbett D.S."/>
            <person name="Martin F."/>
            <person name="Nordberg H.P."/>
            <person name="Cantor M.N."/>
            <person name="Hua S.X."/>
        </authorList>
    </citation>
    <scope>NUCLEOTIDE SEQUENCE [LARGE SCALE GENOMIC DNA]</scope>
    <source>
        <strain evidence="1 2">Ve08.2h10</strain>
    </source>
</reference>
<accession>A0A0D0E971</accession>
<name>A0A0D0E971_9AGAM</name>
<reference evidence="2" key="2">
    <citation type="submission" date="2015-01" db="EMBL/GenBank/DDBJ databases">
        <title>Evolutionary Origins and Diversification of the Mycorrhizal Mutualists.</title>
        <authorList>
            <consortium name="DOE Joint Genome Institute"/>
            <consortium name="Mycorrhizal Genomics Consortium"/>
            <person name="Kohler A."/>
            <person name="Kuo A."/>
            <person name="Nagy L.G."/>
            <person name="Floudas D."/>
            <person name="Copeland A."/>
            <person name="Barry K.W."/>
            <person name="Cichocki N."/>
            <person name="Veneault-Fourrey C."/>
            <person name="LaButti K."/>
            <person name="Lindquist E.A."/>
            <person name="Lipzen A."/>
            <person name="Lundell T."/>
            <person name="Morin E."/>
            <person name="Murat C."/>
            <person name="Riley R."/>
            <person name="Ohm R."/>
            <person name="Sun H."/>
            <person name="Tunlid A."/>
            <person name="Henrissat B."/>
            <person name="Grigoriev I.V."/>
            <person name="Hibbett D.S."/>
            <person name="Martin F."/>
        </authorList>
    </citation>
    <scope>NUCLEOTIDE SEQUENCE [LARGE SCALE GENOMIC DNA]</scope>
    <source>
        <strain evidence="2">Ve08.2h10</strain>
    </source>
</reference>
<dbReference type="EMBL" id="KN825039">
    <property type="protein sequence ID" value="KIK95480.1"/>
    <property type="molecule type" value="Genomic_DNA"/>
</dbReference>
<protein>
    <submittedName>
        <fullName evidence="1">Uncharacterized protein</fullName>
    </submittedName>
</protein>
<organism evidence="1 2">
    <name type="scientific">Paxillus rubicundulus Ve08.2h10</name>
    <dbReference type="NCBI Taxonomy" id="930991"/>
    <lineage>
        <taxon>Eukaryota</taxon>
        <taxon>Fungi</taxon>
        <taxon>Dikarya</taxon>
        <taxon>Basidiomycota</taxon>
        <taxon>Agaricomycotina</taxon>
        <taxon>Agaricomycetes</taxon>
        <taxon>Agaricomycetidae</taxon>
        <taxon>Boletales</taxon>
        <taxon>Paxilineae</taxon>
        <taxon>Paxillaceae</taxon>
        <taxon>Paxillus</taxon>
    </lineage>
</organism>
<gene>
    <name evidence="1" type="ORF">PAXRUDRAFT_378244</name>
</gene>
<dbReference type="InParanoid" id="A0A0D0E971"/>
<evidence type="ECO:0000313" key="1">
    <source>
        <dbReference type="EMBL" id="KIK95480.1"/>
    </source>
</evidence>
<dbReference type="AlphaFoldDB" id="A0A0D0E971"/>
<keyword evidence="2" id="KW-1185">Reference proteome</keyword>
<dbReference type="HOGENOM" id="CLU_2027460_0_0_1"/>